<keyword evidence="3" id="KW-1185">Reference proteome</keyword>
<keyword evidence="1" id="KW-1133">Transmembrane helix</keyword>
<name>A0ABT2G7M3_9BACT</name>
<dbReference type="Proteomes" id="UP001206788">
    <property type="component" value="Unassembled WGS sequence"/>
</dbReference>
<gene>
    <name evidence="2" type="ORF">NY014_11835</name>
</gene>
<dbReference type="EMBL" id="JANWGH010000002">
    <property type="protein sequence ID" value="MCS5491127.1"/>
    <property type="molecule type" value="Genomic_DNA"/>
</dbReference>
<organism evidence="2 3">
    <name type="scientific">Algoriphagus limi</name>
    <dbReference type="NCBI Taxonomy" id="2975273"/>
    <lineage>
        <taxon>Bacteria</taxon>
        <taxon>Pseudomonadati</taxon>
        <taxon>Bacteroidota</taxon>
        <taxon>Cytophagia</taxon>
        <taxon>Cytophagales</taxon>
        <taxon>Cyclobacteriaceae</taxon>
        <taxon>Algoriphagus</taxon>
    </lineage>
</organism>
<proteinExistence type="predicted"/>
<sequence>MESKQKISWNVIRTILFITIGLMNTVFVKAEDVGSFKNYLGYALLVLGLIDAFFLIRSKLKKAN</sequence>
<feature type="transmembrane region" description="Helical" evidence="1">
    <location>
        <begin position="7"/>
        <end position="27"/>
    </location>
</feature>
<keyword evidence="1" id="KW-0812">Transmembrane</keyword>
<dbReference type="RefSeq" id="WP_259414790.1">
    <property type="nucleotide sequence ID" value="NZ_JANWGH010000002.1"/>
</dbReference>
<comment type="caution">
    <text evidence="2">The sequence shown here is derived from an EMBL/GenBank/DDBJ whole genome shotgun (WGS) entry which is preliminary data.</text>
</comment>
<protein>
    <submittedName>
        <fullName evidence="2">Uncharacterized protein</fullName>
    </submittedName>
</protein>
<reference evidence="2 3" key="1">
    <citation type="submission" date="2022-08" db="EMBL/GenBank/DDBJ databases">
        <title>Algoriphagus sp. CAU 1643 isolated from mud.</title>
        <authorList>
            <person name="Kim W."/>
        </authorList>
    </citation>
    <scope>NUCLEOTIDE SEQUENCE [LARGE SCALE GENOMIC DNA]</scope>
    <source>
        <strain evidence="2 3">CAU 1643</strain>
    </source>
</reference>
<evidence type="ECO:0000313" key="2">
    <source>
        <dbReference type="EMBL" id="MCS5491127.1"/>
    </source>
</evidence>
<accession>A0ABT2G7M3</accession>
<evidence type="ECO:0000256" key="1">
    <source>
        <dbReference type="SAM" id="Phobius"/>
    </source>
</evidence>
<keyword evidence="1" id="KW-0472">Membrane</keyword>
<evidence type="ECO:0000313" key="3">
    <source>
        <dbReference type="Proteomes" id="UP001206788"/>
    </source>
</evidence>
<feature type="transmembrane region" description="Helical" evidence="1">
    <location>
        <begin position="39"/>
        <end position="56"/>
    </location>
</feature>